<evidence type="ECO:0000313" key="2">
    <source>
        <dbReference type="Proteomes" id="UP000265520"/>
    </source>
</evidence>
<accession>A0A392T241</accession>
<dbReference type="EMBL" id="LXQA010475888">
    <property type="protein sequence ID" value="MCI54220.1"/>
    <property type="molecule type" value="Genomic_DNA"/>
</dbReference>
<reference evidence="1 2" key="1">
    <citation type="journal article" date="2018" name="Front. Plant Sci.">
        <title>Red Clover (Trifolium pratense) and Zigzag Clover (T. medium) - A Picture of Genomic Similarities and Differences.</title>
        <authorList>
            <person name="Dluhosova J."/>
            <person name="Istvanek J."/>
            <person name="Nedelnik J."/>
            <person name="Repkova J."/>
        </authorList>
    </citation>
    <scope>NUCLEOTIDE SEQUENCE [LARGE SCALE GENOMIC DNA]</scope>
    <source>
        <strain evidence="2">cv. 10/8</strain>
        <tissue evidence="1">Leaf</tissue>
    </source>
</reference>
<sequence>MLQKLATDRDLFLYVDGGCNNATMSIKDTGNMHISIQVSDVTKLALALFNDAGGRIIKDIDG</sequence>
<organism evidence="1 2">
    <name type="scientific">Trifolium medium</name>
    <dbReference type="NCBI Taxonomy" id="97028"/>
    <lineage>
        <taxon>Eukaryota</taxon>
        <taxon>Viridiplantae</taxon>
        <taxon>Streptophyta</taxon>
        <taxon>Embryophyta</taxon>
        <taxon>Tracheophyta</taxon>
        <taxon>Spermatophyta</taxon>
        <taxon>Magnoliopsida</taxon>
        <taxon>eudicotyledons</taxon>
        <taxon>Gunneridae</taxon>
        <taxon>Pentapetalae</taxon>
        <taxon>rosids</taxon>
        <taxon>fabids</taxon>
        <taxon>Fabales</taxon>
        <taxon>Fabaceae</taxon>
        <taxon>Papilionoideae</taxon>
        <taxon>50 kb inversion clade</taxon>
        <taxon>NPAAA clade</taxon>
        <taxon>Hologalegina</taxon>
        <taxon>IRL clade</taxon>
        <taxon>Trifolieae</taxon>
        <taxon>Trifolium</taxon>
    </lineage>
</organism>
<proteinExistence type="predicted"/>
<protein>
    <submittedName>
        <fullName evidence="1">Uncharacterized protein</fullName>
    </submittedName>
</protein>
<dbReference type="Proteomes" id="UP000265520">
    <property type="component" value="Unassembled WGS sequence"/>
</dbReference>
<comment type="caution">
    <text evidence="1">The sequence shown here is derived from an EMBL/GenBank/DDBJ whole genome shotgun (WGS) entry which is preliminary data.</text>
</comment>
<evidence type="ECO:0000313" key="1">
    <source>
        <dbReference type="EMBL" id="MCI54220.1"/>
    </source>
</evidence>
<name>A0A392T241_9FABA</name>
<dbReference type="AlphaFoldDB" id="A0A392T241"/>
<keyword evidence="2" id="KW-1185">Reference proteome</keyword>